<accession>A0A0A6UQN0</accession>
<evidence type="ECO:0000313" key="3">
    <source>
        <dbReference type="EMBL" id="KHD77323.1"/>
    </source>
</evidence>
<name>A0A0A6UQN0_ACTUT</name>
<keyword evidence="2" id="KW-0472">Membrane</keyword>
<dbReference type="STRING" id="1869.MB27_11135"/>
<dbReference type="OrthoDB" id="3425969at2"/>
<dbReference type="InterPro" id="IPR047789">
    <property type="entry name" value="CU044_5270-like"/>
</dbReference>
<evidence type="ECO:0000256" key="1">
    <source>
        <dbReference type="SAM" id="MobiDB-lite"/>
    </source>
</evidence>
<feature type="transmembrane region" description="Helical" evidence="2">
    <location>
        <begin position="47"/>
        <end position="64"/>
    </location>
</feature>
<gene>
    <name evidence="3" type="ORF">MB27_11135</name>
</gene>
<feature type="region of interest" description="Disordered" evidence="1">
    <location>
        <begin position="135"/>
        <end position="156"/>
    </location>
</feature>
<dbReference type="NCBIfam" id="NF038083">
    <property type="entry name" value="CU044_5270_fam"/>
    <property type="match status" value="1"/>
</dbReference>
<feature type="compositionally biased region" description="Basic and acidic residues" evidence="1">
    <location>
        <begin position="138"/>
        <end position="156"/>
    </location>
</feature>
<evidence type="ECO:0000256" key="2">
    <source>
        <dbReference type="SAM" id="Phobius"/>
    </source>
</evidence>
<dbReference type="RefSeq" id="WP_043524214.1">
    <property type="nucleotide sequence ID" value="NZ_BAABKU010000020.1"/>
</dbReference>
<reference evidence="3 4" key="1">
    <citation type="submission" date="2014-10" db="EMBL/GenBank/DDBJ databases">
        <title>Draft genome sequence of Actinoplanes utahensis NRRL 12052.</title>
        <authorList>
            <person name="Velasco-Bucheli B."/>
            <person name="del Cerro C."/>
            <person name="Hormigo D."/>
            <person name="Garcia J.L."/>
            <person name="Acebal C."/>
            <person name="Arroyo M."/>
            <person name="de la Mata I."/>
        </authorList>
    </citation>
    <scope>NUCLEOTIDE SEQUENCE [LARGE SCALE GENOMIC DNA]</scope>
    <source>
        <strain evidence="3 4">NRRL 12052</strain>
    </source>
</reference>
<proteinExistence type="predicted"/>
<keyword evidence="2" id="KW-0812">Transmembrane</keyword>
<dbReference type="eggNOG" id="ENOG5032XGF">
    <property type="taxonomic scope" value="Bacteria"/>
</dbReference>
<comment type="caution">
    <text evidence="3">The sequence shown here is derived from an EMBL/GenBank/DDBJ whole genome shotgun (WGS) entry which is preliminary data.</text>
</comment>
<evidence type="ECO:0000313" key="4">
    <source>
        <dbReference type="Proteomes" id="UP000054537"/>
    </source>
</evidence>
<keyword evidence="2" id="KW-1133">Transmembrane helix</keyword>
<dbReference type="AlphaFoldDB" id="A0A0A6UQN0"/>
<organism evidence="3 4">
    <name type="scientific">Actinoplanes utahensis</name>
    <dbReference type="NCBI Taxonomy" id="1869"/>
    <lineage>
        <taxon>Bacteria</taxon>
        <taxon>Bacillati</taxon>
        <taxon>Actinomycetota</taxon>
        <taxon>Actinomycetes</taxon>
        <taxon>Micromonosporales</taxon>
        <taxon>Micromonosporaceae</taxon>
        <taxon>Actinoplanes</taxon>
    </lineage>
</organism>
<keyword evidence="4" id="KW-1185">Reference proteome</keyword>
<dbReference type="Proteomes" id="UP000054537">
    <property type="component" value="Unassembled WGS sequence"/>
</dbReference>
<sequence>MNVSRILESLDPAAGPPLAGEPDQEAGLRRIMATARSLPAKNRRRRPVVAAAAVLAVLLAYFLVPRPQPAFAVTPALLTYSGGGGDAAAQLTAIADRAATAPAPGSGDHEHLAIQSWYLWTRVDDDLVNSVVVPGHTESWRGPDDSGRRTSGHDVPDEGRVAWLLEGMPGLFDLDDTERYGPGQFPGMWREKPPVDGITAWLQQGHPVENGPAETIVAVTDLARERVLTPAVQAAVLRTVAALPGLTYDGVVTDRLGRQGQAFSLLSDMGGLPSRYTLIVDPATGRFLGHEQMLTETAGKLNVRIPAVIGYEAYRTAEFSSVP</sequence>
<evidence type="ECO:0008006" key="5">
    <source>
        <dbReference type="Google" id="ProtNLM"/>
    </source>
</evidence>
<protein>
    <recommendedName>
        <fullName evidence="5">CU044_5270 family protein</fullName>
    </recommendedName>
</protein>
<dbReference type="EMBL" id="JRTT01000011">
    <property type="protein sequence ID" value="KHD77323.1"/>
    <property type="molecule type" value="Genomic_DNA"/>
</dbReference>